<gene>
    <name evidence="1" type="ORF">T11_17871</name>
</gene>
<dbReference type="Proteomes" id="UP000055024">
    <property type="component" value="Unassembled WGS sequence"/>
</dbReference>
<evidence type="ECO:0000313" key="2">
    <source>
        <dbReference type="Proteomes" id="UP000055024"/>
    </source>
</evidence>
<organism evidence="1 2">
    <name type="scientific">Trichinella zimbabwensis</name>
    <dbReference type="NCBI Taxonomy" id="268475"/>
    <lineage>
        <taxon>Eukaryota</taxon>
        <taxon>Metazoa</taxon>
        <taxon>Ecdysozoa</taxon>
        <taxon>Nematoda</taxon>
        <taxon>Enoplea</taxon>
        <taxon>Dorylaimia</taxon>
        <taxon>Trichinellida</taxon>
        <taxon>Trichinellidae</taxon>
        <taxon>Trichinella</taxon>
    </lineage>
</organism>
<keyword evidence="2" id="KW-1185">Reference proteome</keyword>
<reference evidence="1 2" key="1">
    <citation type="submission" date="2015-01" db="EMBL/GenBank/DDBJ databases">
        <title>Evolution of Trichinella species and genotypes.</title>
        <authorList>
            <person name="Korhonen P.K."/>
            <person name="Edoardo P."/>
            <person name="Giuseppe L.R."/>
            <person name="Gasser R.B."/>
        </authorList>
    </citation>
    <scope>NUCLEOTIDE SEQUENCE [LARGE SCALE GENOMIC DNA]</scope>
    <source>
        <strain evidence="1">ISS1029</strain>
    </source>
</reference>
<protein>
    <submittedName>
        <fullName evidence="1">Uncharacterized protein</fullName>
    </submittedName>
</protein>
<proteinExistence type="predicted"/>
<dbReference type="AlphaFoldDB" id="A0A0V1I2V4"/>
<accession>A0A0V1I2V4</accession>
<sequence>MAKHAATTNYSQPSTFVVCAFRRNRECRISANTCRFHLYNPLLLMPYNSTQLPESCKGYQGLSTDLHSKSLPEVDGLSGASFLKPLSKKYCEYSNSFRHYVFTRILHNSLAVLNCASMKAEVWTCPDQLASLEQASGIAGPVLP</sequence>
<evidence type="ECO:0000313" key="1">
    <source>
        <dbReference type="EMBL" id="KRZ17291.1"/>
    </source>
</evidence>
<dbReference type="EMBL" id="JYDP01000007">
    <property type="protein sequence ID" value="KRZ17291.1"/>
    <property type="molecule type" value="Genomic_DNA"/>
</dbReference>
<dbReference type="OrthoDB" id="5925126at2759"/>
<comment type="caution">
    <text evidence="1">The sequence shown here is derived from an EMBL/GenBank/DDBJ whole genome shotgun (WGS) entry which is preliminary data.</text>
</comment>
<name>A0A0V1I2V4_9BILA</name>